<proteinExistence type="inferred from homology"/>
<dbReference type="Pfam" id="PF01535">
    <property type="entry name" value="PPR"/>
    <property type="match status" value="1"/>
</dbReference>
<dbReference type="Gene3D" id="1.25.40.10">
    <property type="entry name" value="Tetratricopeptide repeat domain"/>
    <property type="match status" value="4"/>
</dbReference>
<keyword evidence="6" id="KW-1185">Reference proteome</keyword>
<comment type="caution">
    <text evidence="5">The sequence shown here is derived from an EMBL/GenBank/DDBJ whole genome shotgun (WGS) entry which is preliminary data.</text>
</comment>
<dbReference type="InterPro" id="IPR046849">
    <property type="entry name" value="E2_motif"/>
</dbReference>
<dbReference type="Pfam" id="PF20430">
    <property type="entry name" value="Eplus_motif"/>
    <property type="match status" value="1"/>
</dbReference>
<evidence type="ECO:0000313" key="5">
    <source>
        <dbReference type="EMBL" id="KAK7380431.1"/>
    </source>
</evidence>
<dbReference type="AlphaFoldDB" id="A0AAN9NWF7"/>
<feature type="repeat" description="PPR" evidence="3">
    <location>
        <begin position="97"/>
        <end position="131"/>
    </location>
</feature>
<evidence type="ECO:0000259" key="4">
    <source>
        <dbReference type="Pfam" id="PF14432"/>
    </source>
</evidence>
<dbReference type="InterPro" id="IPR046848">
    <property type="entry name" value="E_motif"/>
</dbReference>
<dbReference type="GO" id="GO:0003723">
    <property type="term" value="F:RNA binding"/>
    <property type="evidence" value="ECO:0007669"/>
    <property type="project" value="InterPro"/>
</dbReference>
<name>A0AAN9NWF7_PSOTE</name>
<feature type="repeat" description="PPR" evidence="3">
    <location>
        <begin position="266"/>
        <end position="300"/>
    </location>
</feature>
<dbReference type="InterPro" id="IPR046960">
    <property type="entry name" value="PPR_At4g14850-like_plant"/>
</dbReference>
<dbReference type="InterPro" id="IPR011990">
    <property type="entry name" value="TPR-like_helical_dom_sf"/>
</dbReference>
<feature type="repeat" description="PPR" evidence="3">
    <location>
        <begin position="198"/>
        <end position="232"/>
    </location>
</feature>
<feature type="repeat" description="PPR" evidence="3">
    <location>
        <begin position="367"/>
        <end position="401"/>
    </location>
</feature>
<comment type="similarity">
    <text evidence="1">Belongs to the PPR family. PCMP-H subfamily.</text>
</comment>
<dbReference type="InterPro" id="IPR032867">
    <property type="entry name" value="DYW_dom"/>
</dbReference>
<accession>A0AAN9NWF7</accession>
<dbReference type="PANTHER" id="PTHR47926">
    <property type="entry name" value="PENTATRICOPEPTIDE REPEAT-CONTAINING PROTEIN"/>
    <property type="match status" value="1"/>
</dbReference>
<dbReference type="GO" id="GO:0008270">
    <property type="term" value="F:zinc ion binding"/>
    <property type="evidence" value="ECO:0007669"/>
    <property type="project" value="InterPro"/>
</dbReference>
<dbReference type="PROSITE" id="PS51375">
    <property type="entry name" value="PPR"/>
    <property type="match status" value="5"/>
</dbReference>
<evidence type="ECO:0000256" key="2">
    <source>
        <dbReference type="ARBA" id="ARBA00022737"/>
    </source>
</evidence>
<organism evidence="5 6">
    <name type="scientific">Psophocarpus tetragonolobus</name>
    <name type="common">Winged bean</name>
    <name type="synonym">Dolichos tetragonolobus</name>
    <dbReference type="NCBI Taxonomy" id="3891"/>
    <lineage>
        <taxon>Eukaryota</taxon>
        <taxon>Viridiplantae</taxon>
        <taxon>Streptophyta</taxon>
        <taxon>Embryophyta</taxon>
        <taxon>Tracheophyta</taxon>
        <taxon>Spermatophyta</taxon>
        <taxon>Magnoliopsida</taxon>
        <taxon>eudicotyledons</taxon>
        <taxon>Gunneridae</taxon>
        <taxon>Pentapetalae</taxon>
        <taxon>rosids</taxon>
        <taxon>fabids</taxon>
        <taxon>Fabales</taxon>
        <taxon>Fabaceae</taxon>
        <taxon>Papilionoideae</taxon>
        <taxon>50 kb inversion clade</taxon>
        <taxon>NPAAA clade</taxon>
        <taxon>indigoferoid/millettioid clade</taxon>
        <taxon>Phaseoleae</taxon>
        <taxon>Psophocarpus</taxon>
    </lineage>
</organism>
<keyword evidence="2" id="KW-0677">Repeat</keyword>
<dbReference type="Pfam" id="PF14432">
    <property type="entry name" value="DYW_deaminase"/>
    <property type="match status" value="1"/>
</dbReference>
<protein>
    <recommendedName>
        <fullName evidence="4">DYW domain-containing protein</fullName>
    </recommendedName>
</protein>
<evidence type="ECO:0000256" key="1">
    <source>
        <dbReference type="ARBA" id="ARBA00006643"/>
    </source>
</evidence>
<dbReference type="Pfam" id="PF13041">
    <property type="entry name" value="PPR_2"/>
    <property type="match status" value="4"/>
</dbReference>
<feature type="repeat" description="PPR" evidence="3">
    <location>
        <begin position="336"/>
        <end position="366"/>
    </location>
</feature>
<dbReference type="InterPro" id="IPR002885">
    <property type="entry name" value="PPR_rpt"/>
</dbReference>
<evidence type="ECO:0000313" key="6">
    <source>
        <dbReference type="Proteomes" id="UP001386955"/>
    </source>
</evidence>
<dbReference type="Proteomes" id="UP001386955">
    <property type="component" value="Unassembled WGS sequence"/>
</dbReference>
<dbReference type="FunFam" id="1.25.40.10:FF:000685">
    <property type="entry name" value="Putative pentatricopeptide repeat-containing protein"/>
    <property type="match status" value="1"/>
</dbReference>
<dbReference type="Pfam" id="PF20431">
    <property type="entry name" value="E_motif"/>
    <property type="match status" value="1"/>
</dbReference>
<dbReference type="PANTHER" id="PTHR47926:SF373">
    <property type="entry name" value="TETRATRICOPEPTIDE-LIKE HELICAL DOMAIN SUPERFAMILY, DYW DOMAIN-CONTAINING PROTEIN"/>
    <property type="match status" value="1"/>
</dbReference>
<reference evidence="5 6" key="1">
    <citation type="submission" date="2024-01" db="EMBL/GenBank/DDBJ databases">
        <title>The genomes of 5 underutilized Papilionoideae crops provide insights into root nodulation and disease resistanc.</title>
        <authorList>
            <person name="Jiang F."/>
        </authorList>
    </citation>
    <scope>NUCLEOTIDE SEQUENCE [LARGE SCALE GENOMIC DNA]</scope>
    <source>
        <strain evidence="5">DUOXIRENSHENG_FW03</strain>
        <tissue evidence="5">Leaves</tissue>
    </source>
</reference>
<dbReference type="GO" id="GO:0009451">
    <property type="term" value="P:RNA modification"/>
    <property type="evidence" value="ECO:0007669"/>
    <property type="project" value="InterPro"/>
</dbReference>
<dbReference type="NCBIfam" id="TIGR00756">
    <property type="entry name" value="PPR"/>
    <property type="match status" value="6"/>
</dbReference>
<evidence type="ECO:0000256" key="3">
    <source>
        <dbReference type="PROSITE-ProRule" id="PRU00708"/>
    </source>
</evidence>
<dbReference type="FunFam" id="1.25.40.10:FF:001677">
    <property type="entry name" value="Putative pentatricopeptide repeat-containing protein At3g49142"/>
    <property type="match status" value="1"/>
</dbReference>
<dbReference type="FunFam" id="1.25.40.10:FF:002148">
    <property type="entry name" value="Pentatricopeptide repeat-containing protein At2g29760, chloroplastic"/>
    <property type="match status" value="1"/>
</dbReference>
<feature type="domain" description="DYW" evidence="4">
    <location>
        <begin position="582"/>
        <end position="673"/>
    </location>
</feature>
<sequence length="744" mass="83735">MKAFNPLTPQFPKLQSLVSSIRKLVLSPQNSALVLELLGKVLDQYPDIKTLENIHSKVFNLSFHENPSLGIKLMRAYAACGEPGLTRKVFDETPDRNAIFYNVMIRSYVNNHCYNDALLVFRDMLGGGFSPDNYTYPCVLKACSCSDNLRIGLQLHGALFKDGFDLNLFVGNGLIALYGKCGCLLEARRVLDEMMSRDVVSWNSMVAGYVHNMQFDDALEICREMEGLGQKPDAGTMASLLPAVTNTSAENVLYVKEMFVNLEKKSLVSWNVMITVHMKNSMPEKAVDLYLQMEKCEVEPDAITCASVLPACGDLSALLLGRRIHEYVERKKLCPNLLLENSLIDMYARCGCLEDAKRVFDRMKFRDVASWTSLISAYGMTGQGYNAVSLFTEMQNSGQSPDSIAFVAILSACSHSGLLNEGKFYFKQMTDDYRITPRIEHFACLVDLLGRSGRVDEAYNFIKQMPMEPNERVWGALLSSCRVYSNMDIGLLAADKLLQLAPEQSGYYVLLSNIYAKAGRWTEVTTTRSLMKRRRIRKMPGISNVELDNKVHTFLAGDTFHPQSKEIYEELSVLVGKMKELGYVPETDSALHDVEEEDKECHLAVHSEKLAIVFAILNTKESPIRITKNLRVCGDCHIAAKHISKIVQREIVIRDTNRFHHFKDGICSCGDYWTMSSTGFLPSFGFVLDNALLKMKNCPFSTTKSDLKDERPCFLALASKFLCHQAMKKMGECVEEEPYGAPWK</sequence>
<dbReference type="EMBL" id="JAYMYS010000009">
    <property type="protein sequence ID" value="KAK7380431.1"/>
    <property type="molecule type" value="Genomic_DNA"/>
</dbReference>
<gene>
    <name evidence="5" type="ORF">VNO78_32941</name>
</gene>